<dbReference type="CDD" id="cd06259">
    <property type="entry name" value="YdcF-like"/>
    <property type="match status" value="1"/>
</dbReference>
<evidence type="ECO:0000259" key="2">
    <source>
        <dbReference type="Pfam" id="PF02698"/>
    </source>
</evidence>
<keyword evidence="1" id="KW-0812">Transmembrane</keyword>
<dbReference type="RefSeq" id="WP_078755460.1">
    <property type="nucleotide sequence ID" value="NZ_FUWO01000004.1"/>
</dbReference>
<dbReference type="Pfam" id="PF02698">
    <property type="entry name" value="DUF218"/>
    <property type="match status" value="1"/>
</dbReference>
<keyword evidence="1" id="KW-0472">Membrane</keyword>
<evidence type="ECO:0000313" key="4">
    <source>
        <dbReference type="Proteomes" id="UP000189941"/>
    </source>
</evidence>
<dbReference type="AlphaFoldDB" id="A0A1T4KA78"/>
<dbReference type="OrthoDB" id="9782395at2"/>
<feature type="domain" description="DUF218" evidence="2">
    <location>
        <begin position="60"/>
        <end position="185"/>
    </location>
</feature>
<protein>
    <submittedName>
        <fullName evidence="3">Protein SanA, affects membrane permeability for vancomycin</fullName>
    </submittedName>
</protein>
<dbReference type="InterPro" id="IPR003848">
    <property type="entry name" value="DUF218"/>
</dbReference>
<accession>A0A1T4KA78</accession>
<dbReference type="InterPro" id="IPR051599">
    <property type="entry name" value="Cell_Envelope_Assoc"/>
</dbReference>
<name>A0A1T4KA78_9LACT</name>
<dbReference type="Gene3D" id="3.40.50.620">
    <property type="entry name" value="HUPs"/>
    <property type="match status" value="1"/>
</dbReference>
<dbReference type="PANTHER" id="PTHR30336">
    <property type="entry name" value="INNER MEMBRANE PROTEIN, PROBABLE PERMEASE"/>
    <property type="match status" value="1"/>
</dbReference>
<evidence type="ECO:0000256" key="1">
    <source>
        <dbReference type="SAM" id="Phobius"/>
    </source>
</evidence>
<gene>
    <name evidence="3" type="ORF">SAMN02746011_00638</name>
</gene>
<dbReference type="InterPro" id="IPR014729">
    <property type="entry name" value="Rossmann-like_a/b/a_fold"/>
</dbReference>
<keyword evidence="1" id="KW-1133">Transmembrane helix</keyword>
<dbReference type="GO" id="GO:0005886">
    <property type="term" value="C:plasma membrane"/>
    <property type="evidence" value="ECO:0007669"/>
    <property type="project" value="TreeGrafter"/>
</dbReference>
<feature type="transmembrane region" description="Helical" evidence="1">
    <location>
        <begin position="12"/>
        <end position="35"/>
    </location>
</feature>
<dbReference type="PANTHER" id="PTHR30336:SF6">
    <property type="entry name" value="INTEGRAL MEMBRANE PROTEIN"/>
    <property type="match status" value="1"/>
</dbReference>
<evidence type="ECO:0000313" key="3">
    <source>
        <dbReference type="EMBL" id="SJZ39354.1"/>
    </source>
</evidence>
<reference evidence="4" key="1">
    <citation type="submission" date="2017-02" db="EMBL/GenBank/DDBJ databases">
        <authorList>
            <person name="Varghese N."/>
            <person name="Submissions S."/>
        </authorList>
    </citation>
    <scope>NUCLEOTIDE SEQUENCE [LARGE SCALE GENOMIC DNA]</scope>
    <source>
        <strain evidence="4">DSM 15739</strain>
    </source>
</reference>
<dbReference type="EMBL" id="FUWO01000004">
    <property type="protein sequence ID" value="SJZ39354.1"/>
    <property type="molecule type" value="Genomic_DNA"/>
</dbReference>
<keyword evidence="4" id="KW-1185">Reference proteome</keyword>
<proteinExistence type="predicted"/>
<sequence>MKTVWKLIKGIIKLILYGMIAVGLGIILINGLVIIKGMTNFQEIDTLQQEPLMQDESVPVLVLGAGIIDADTPSTILKLRLDKAVAFHQAFPNNPIIMSGDHMDMYYNEVAVMKKYVVSKGVKSEKVYLDHAGYSTYDSLYRLKHVLNQEKVIIITQGYHLSRALLLAEGFGMQAIGIPADEASSTRFERETRELLARVKDFFVVYFKYELPQPELNYGFNLRDSGDLTNEKELL</sequence>
<dbReference type="Proteomes" id="UP000189941">
    <property type="component" value="Unassembled WGS sequence"/>
</dbReference>
<organism evidence="3 4">
    <name type="scientific">Globicatella sulfidifaciens DSM 15739</name>
    <dbReference type="NCBI Taxonomy" id="1121925"/>
    <lineage>
        <taxon>Bacteria</taxon>
        <taxon>Bacillati</taxon>
        <taxon>Bacillota</taxon>
        <taxon>Bacilli</taxon>
        <taxon>Lactobacillales</taxon>
        <taxon>Aerococcaceae</taxon>
        <taxon>Globicatella</taxon>
    </lineage>
</organism>